<dbReference type="GeneID" id="54407525"/>
<evidence type="ECO:0000313" key="2">
    <source>
        <dbReference type="Proteomes" id="UP000799771"/>
    </source>
</evidence>
<gene>
    <name evidence="1" type="ORF">P153DRAFT_362266</name>
</gene>
<dbReference type="EMBL" id="ML977497">
    <property type="protein sequence ID" value="KAF2134500.1"/>
    <property type="molecule type" value="Genomic_DNA"/>
</dbReference>
<reference evidence="1" key="1">
    <citation type="journal article" date="2020" name="Stud. Mycol.">
        <title>101 Dothideomycetes genomes: a test case for predicting lifestyles and emergence of pathogens.</title>
        <authorList>
            <person name="Haridas S."/>
            <person name="Albert R."/>
            <person name="Binder M."/>
            <person name="Bloem J."/>
            <person name="Labutti K."/>
            <person name="Salamov A."/>
            <person name="Andreopoulos B."/>
            <person name="Baker S."/>
            <person name="Barry K."/>
            <person name="Bills G."/>
            <person name="Bluhm B."/>
            <person name="Cannon C."/>
            <person name="Castanera R."/>
            <person name="Culley D."/>
            <person name="Daum C."/>
            <person name="Ezra D."/>
            <person name="Gonzalez J."/>
            <person name="Henrissat B."/>
            <person name="Kuo A."/>
            <person name="Liang C."/>
            <person name="Lipzen A."/>
            <person name="Lutzoni F."/>
            <person name="Magnuson J."/>
            <person name="Mondo S."/>
            <person name="Nolan M."/>
            <person name="Ohm R."/>
            <person name="Pangilinan J."/>
            <person name="Park H.-J."/>
            <person name="Ramirez L."/>
            <person name="Alfaro M."/>
            <person name="Sun H."/>
            <person name="Tritt A."/>
            <person name="Yoshinaga Y."/>
            <person name="Zwiers L.-H."/>
            <person name="Turgeon B."/>
            <person name="Goodwin S."/>
            <person name="Spatafora J."/>
            <person name="Crous P."/>
            <person name="Grigoriev I."/>
        </authorList>
    </citation>
    <scope>NUCLEOTIDE SEQUENCE</scope>
    <source>
        <strain evidence="1">CBS 119687</strain>
    </source>
</reference>
<dbReference type="OrthoDB" id="3693896at2759"/>
<dbReference type="AlphaFoldDB" id="A0A6A6ARQ3"/>
<sequence length="232" mass="26607">MTTIPPLRRHVSQYLHRHHSNRMKRVDSAQDINAPKIFEGTDAVSSRRRVALQRVIEAHDALGLSNHNDFRPTPPSSDVFNLSSTILNLPNGELRAFTYLLRLWDPRTPSDPDFDAAVAPSRLQCEEALTKHFFRRIAMWNASEEVLMAAKQDMAKRFKRNESEEKNGLWKLWSKEKERHDNTCRDALKEVTTREGLAQLLWTLLHDAGRPLAPGLGRECKEAVKKMYGIAT</sequence>
<dbReference type="RefSeq" id="XP_033528887.1">
    <property type="nucleotide sequence ID" value="XM_033667093.1"/>
</dbReference>
<organism evidence="1 2">
    <name type="scientific">Dothidotthia symphoricarpi CBS 119687</name>
    <dbReference type="NCBI Taxonomy" id="1392245"/>
    <lineage>
        <taxon>Eukaryota</taxon>
        <taxon>Fungi</taxon>
        <taxon>Dikarya</taxon>
        <taxon>Ascomycota</taxon>
        <taxon>Pezizomycotina</taxon>
        <taxon>Dothideomycetes</taxon>
        <taxon>Pleosporomycetidae</taxon>
        <taxon>Pleosporales</taxon>
        <taxon>Dothidotthiaceae</taxon>
        <taxon>Dothidotthia</taxon>
    </lineage>
</organism>
<protein>
    <submittedName>
        <fullName evidence="1">Uncharacterized protein</fullName>
    </submittedName>
</protein>
<evidence type="ECO:0000313" key="1">
    <source>
        <dbReference type="EMBL" id="KAF2134500.1"/>
    </source>
</evidence>
<dbReference type="Proteomes" id="UP000799771">
    <property type="component" value="Unassembled WGS sequence"/>
</dbReference>
<accession>A0A6A6ARQ3</accession>
<name>A0A6A6ARQ3_9PLEO</name>
<keyword evidence="2" id="KW-1185">Reference proteome</keyword>
<proteinExistence type="predicted"/>